<proteinExistence type="predicted"/>
<evidence type="ECO:0000313" key="3">
    <source>
        <dbReference type="Proteomes" id="UP001215598"/>
    </source>
</evidence>
<comment type="caution">
    <text evidence="2">The sequence shown here is derived from an EMBL/GenBank/DDBJ whole genome shotgun (WGS) entry which is preliminary data.</text>
</comment>
<keyword evidence="3" id="KW-1185">Reference proteome</keyword>
<gene>
    <name evidence="2" type="ORF">B0H16DRAFT_1475768</name>
</gene>
<name>A0AAD7MHR1_9AGAR</name>
<feature type="compositionally biased region" description="Basic and acidic residues" evidence="1">
    <location>
        <begin position="126"/>
        <end position="136"/>
    </location>
</feature>
<organism evidence="2 3">
    <name type="scientific">Mycena metata</name>
    <dbReference type="NCBI Taxonomy" id="1033252"/>
    <lineage>
        <taxon>Eukaryota</taxon>
        <taxon>Fungi</taxon>
        <taxon>Dikarya</taxon>
        <taxon>Basidiomycota</taxon>
        <taxon>Agaricomycotina</taxon>
        <taxon>Agaricomycetes</taxon>
        <taxon>Agaricomycetidae</taxon>
        <taxon>Agaricales</taxon>
        <taxon>Marasmiineae</taxon>
        <taxon>Mycenaceae</taxon>
        <taxon>Mycena</taxon>
    </lineage>
</organism>
<dbReference type="AlphaFoldDB" id="A0AAD7MHR1"/>
<evidence type="ECO:0000256" key="1">
    <source>
        <dbReference type="SAM" id="MobiDB-lite"/>
    </source>
</evidence>
<evidence type="ECO:0000313" key="2">
    <source>
        <dbReference type="EMBL" id="KAJ7718077.1"/>
    </source>
</evidence>
<protein>
    <submittedName>
        <fullName evidence="2">Uncharacterized protein</fullName>
    </submittedName>
</protein>
<sequence>MLNGERREKVVVDARVDARNHLLHHNFLVAQHEPKEPRGGGKAALQAMYGAVNDGALSGANHSQKMSQFFDRHTVFDSHWRPLLYRRVRNFQFASTEAILVTVSTVSKRKAKEQLESSKGPKRAKLKEPKKAKAQQETKNSSAGAIMAAPGNNRRMLPSRKCASRA</sequence>
<dbReference type="EMBL" id="JARKIB010000269">
    <property type="protein sequence ID" value="KAJ7718077.1"/>
    <property type="molecule type" value="Genomic_DNA"/>
</dbReference>
<accession>A0AAD7MHR1</accession>
<feature type="region of interest" description="Disordered" evidence="1">
    <location>
        <begin position="112"/>
        <end position="166"/>
    </location>
</feature>
<dbReference type="Proteomes" id="UP001215598">
    <property type="component" value="Unassembled WGS sequence"/>
</dbReference>
<reference evidence="2" key="1">
    <citation type="submission" date="2023-03" db="EMBL/GenBank/DDBJ databases">
        <title>Massive genome expansion in bonnet fungi (Mycena s.s.) driven by repeated elements and novel gene families across ecological guilds.</title>
        <authorList>
            <consortium name="Lawrence Berkeley National Laboratory"/>
            <person name="Harder C.B."/>
            <person name="Miyauchi S."/>
            <person name="Viragh M."/>
            <person name="Kuo A."/>
            <person name="Thoen E."/>
            <person name="Andreopoulos B."/>
            <person name="Lu D."/>
            <person name="Skrede I."/>
            <person name="Drula E."/>
            <person name="Henrissat B."/>
            <person name="Morin E."/>
            <person name="Kohler A."/>
            <person name="Barry K."/>
            <person name="LaButti K."/>
            <person name="Morin E."/>
            <person name="Salamov A."/>
            <person name="Lipzen A."/>
            <person name="Mereny Z."/>
            <person name="Hegedus B."/>
            <person name="Baldrian P."/>
            <person name="Stursova M."/>
            <person name="Weitz H."/>
            <person name="Taylor A."/>
            <person name="Grigoriev I.V."/>
            <person name="Nagy L.G."/>
            <person name="Martin F."/>
            <person name="Kauserud H."/>
        </authorList>
    </citation>
    <scope>NUCLEOTIDE SEQUENCE</scope>
    <source>
        <strain evidence="2">CBHHK182m</strain>
    </source>
</reference>